<dbReference type="EMBL" id="SLWF01000016">
    <property type="protein sequence ID" value="TCN83094.1"/>
    <property type="molecule type" value="Genomic_DNA"/>
</dbReference>
<name>A0A4R2F908_9GAMM</name>
<dbReference type="Pfam" id="PF20240">
    <property type="entry name" value="DUF6597"/>
    <property type="match status" value="1"/>
</dbReference>
<dbReference type="OrthoDB" id="6592899at2"/>
<dbReference type="Gene3D" id="1.10.10.60">
    <property type="entry name" value="Homeodomain-like"/>
    <property type="match status" value="1"/>
</dbReference>
<proteinExistence type="predicted"/>
<feature type="domain" description="HTH araC/xylS-type" evidence="4">
    <location>
        <begin position="166"/>
        <end position="240"/>
    </location>
</feature>
<accession>A0A4R2F908</accession>
<keyword evidence="6" id="KW-1185">Reference proteome</keyword>
<gene>
    <name evidence="5" type="ORF">EDC91_11674</name>
</gene>
<evidence type="ECO:0000313" key="6">
    <source>
        <dbReference type="Proteomes" id="UP000294832"/>
    </source>
</evidence>
<evidence type="ECO:0000256" key="1">
    <source>
        <dbReference type="ARBA" id="ARBA00023015"/>
    </source>
</evidence>
<sequence>MDIDFKIFKPRGFLADQIQAIWSVSVMPETEQAMRKQLLSDAGAGIIFILQQQVQMDNEWLTPGVVLQPVNTLAHQVVLPPGSLVAGVRFHPAVSYQLLGERMDKPLRIEDDHPLKASAFDSFTQLKAERSPAARIATLYRWCRTLIIQSKPQAVGHIIHQQPDTLSLRQRERLFQKWLGITPKQYQRIVRVKQTLEQLRAQPCMSLAELALAQGFADQAHMTRECNNIAHVTPKQFIRQRTS</sequence>
<evidence type="ECO:0000256" key="2">
    <source>
        <dbReference type="ARBA" id="ARBA00023125"/>
    </source>
</evidence>
<dbReference type="InterPro" id="IPR050204">
    <property type="entry name" value="AraC_XylS_family_regulators"/>
</dbReference>
<organism evidence="5 6">
    <name type="scientific">Shewanella fodinae</name>
    <dbReference type="NCBI Taxonomy" id="552357"/>
    <lineage>
        <taxon>Bacteria</taxon>
        <taxon>Pseudomonadati</taxon>
        <taxon>Pseudomonadota</taxon>
        <taxon>Gammaproteobacteria</taxon>
        <taxon>Alteromonadales</taxon>
        <taxon>Shewanellaceae</taxon>
        <taxon>Shewanella</taxon>
    </lineage>
</organism>
<dbReference type="Pfam" id="PF12833">
    <property type="entry name" value="HTH_18"/>
    <property type="match status" value="1"/>
</dbReference>
<dbReference type="Proteomes" id="UP000294832">
    <property type="component" value="Unassembled WGS sequence"/>
</dbReference>
<dbReference type="PROSITE" id="PS01124">
    <property type="entry name" value="HTH_ARAC_FAMILY_2"/>
    <property type="match status" value="1"/>
</dbReference>
<keyword evidence="3" id="KW-0804">Transcription</keyword>
<dbReference type="SMART" id="SM00342">
    <property type="entry name" value="HTH_ARAC"/>
    <property type="match status" value="1"/>
</dbReference>
<keyword evidence="2" id="KW-0238">DNA-binding</keyword>
<comment type="caution">
    <text evidence="5">The sequence shown here is derived from an EMBL/GenBank/DDBJ whole genome shotgun (WGS) entry which is preliminary data.</text>
</comment>
<dbReference type="InterPro" id="IPR018060">
    <property type="entry name" value="HTH_AraC"/>
</dbReference>
<dbReference type="PANTHER" id="PTHR46796:SF13">
    <property type="entry name" value="HTH-TYPE TRANSCRIPTIONAL ACTIVATOR RHAS"/>
    <property type="match status" value="1"/>
</dbReference>
<dbReference type="GO" id="GO:0043565">
    <property type="term" value="F:sequence-specific DNA binding"/>
    <property type="evidence" value="ECO:0007669"/>
    <property type="project" value="InterPro"/>
</dbReference>
<dbReference type="InterPro" id="IPR046532">
    <property type="entry name" value="DUF6597"/>
</dbReference>
<dbReference type="RefSeq" id="WP_133039301.1">
    <property type="nucleotide sequence ID" value="NZ_SLWF01000016.1"/>
</dbReference>
<evidence type="ECO:0000313" key="5">
    <source>
        <dbReference type="EMBL" id="TCN83094.1"/>
    </source>
</evidence>
<evidence type="ECO:0000256" key="3">
    <source>
        <dbReference type="ARBA" id="ARBA00023163"/>
    </source>
</evidence>
<protein>
    <submittedName>
        <fullName evidence="5">Helix-turn-helix protein</fullName>
    </submittedName>
</protein>
<evidence type="ECO:0000259" key="4">
    <source>
        <dbReference type="PROSITE" id="PS01124"/>
    </source>
</evidence>
<reference evidence="5 6" key="1">
    <citation type="submission" date="2019-03" db="EMBL/GenBank/DDBJ databases">
        <title>Freshwater and sediment microbial communities from various areas in North America, analyzing microbe dynamics in response to fracking.</title>
        <authorList>
            <person name="Lamendella R."/>
        </authorList>
    </citation>
    <scope>NUCLEOTIDE SEQUENCE [LARGE SCALE GENOMIC DNA]</scope>
    <source>
        <strain evidence="5 6">74A</strain>
    </source>
</reference>
<dbReference type="AlphaFoldDB" id="A0A4R2F908"/>
<keyword evidence="1" id="KW-0805">Transcription regulation</keyword>
<dbReference type="PANTHER" id="PTHR46796">
    <property type="entry name" value="HTH-TYPE TRANSCRIPTIONAL ACTIVATOR RHAS-RELATED"/>
    <property type="match status" value="1"/>
</dbReference>
<dbReference type="GO" id="GO:0003700">
    <property type="term" value="F:DNA-binding transcription factor activity"/>
    <property type="evidence" value="ECO:0007669"/>
    <property type="project" value="InterPro"/>
</dbReference>